<dbReference type="SUPFAM" id="SSF52833">
    <property type="entry name" value="Thioredoxin-like"/>
    <property type="match status" value="1"/>
</dbReference>
<dbReference type="Proteomes" id="UP000244450">
    <property type="component" value="Unassembled WGS sequence"/>
</dbReference>
<dbReference type="RefSeq" id="WP_108685243.1">
    <property type="nucleotide sequence ID" value="NZ_QCYK01000001.1"/>
</dbReference>
<dbReference type="OrthoDB" id="793244at2"/>
<dbReference type="PANTHER" id="PTHR42852">
    <property type="entry name" value="THIOL:DISULFIDE INTERCHANGE PROTEIN DSBE"/>
    <property type="match status" value="1"/>
</dbReference>
<dbReference type="InterPro" id="IPR036249">
    <property type="entry name" value="Thioredoxin-like_sf"/>
</dbReference>
<dbReference type="InterPro" id="IPR000866">
    <property type="entry name" value="AhpC/TSA"/>
</dbReference>
<comment type="caution">
    <text evidence="2">The sequence shown here is derived from an EMBL/GenBank/DDBJ whole genome shotgun (WGS) entry which is preliminary data.</text>
</comment>
<reference evidence="2 3" key="1">
    <citation type="submission" date="2018-04" db="EMBL/GenBank/DDBJ databases">
        <title>Chitinophaga fuyangensis sp. nov., isolated from soil in a chemical factory.</title>
        <authorList>
            <person name="Chen K."/>
        </authorList>
    </citation>
    <scope>NUCLEOTIDE SEQUENCE [LARGE SCALE GENOMIC DNA]</scope>
    <source>
        <strain evidence="2 3">LY-1</strain>
    </source>
</reference>
<dbReference type="InterPro" id="IPR013766">
    <property type="entry name" value="Thioredoxin_domain"/>
</dbReference>
<dbReference type="GO" id="GO:0016209">
    <property type="term" value="F:antioxidant activity"/>
    <property type="evidence" value="ECO:0007669"/>
    <property type="project" value="InterPro"/>
</dbReference>
<protein>
    <recommendedName>
        <fullName evidence="1">Thioredoxin domain-containing protein</fullName>
    </recommendedName>
</protein>
<keyword evidence="3" id="KW-1185">Reference proteome</keyword>
<sequence length="436" mass="48365">MTYFRATILLLLVCYQIGARGQQLQPGDRLPAYTFTEVLNYSPGQLRTDQVGGKAVILDFWTTYCAPCIAEMPYLDSLQHEFADQLQIIAVAMELKPTVNRLLDRLRSNGYLPFMALPFPKDTILYQQLVGKGAPLGQHTWIDRHGIIRYFSQGRTLLSRENIRAFLAGAPVAALDSFVAERRKQNEADQRVTQITAVPTPASETGAIAASYLARWTPAMGHYIPTMIATHMPGQAIRVAGAPLSKLYYLAYGDTLVYYPVAGVANSYGKLWPVPIFQTHRRPASDGQDSNQLYYYFQSAPDSVTNATRLQAVMRAQLQAVFNYHVSIQTRPMPCWKLTVADERKIPRSRRDQKPEDNSDVGQIALSGVGSDYLTYRLYSAFPLQPPIIDSTGGLSGLQISIPFDGSFEKLKAGLKAAGLSLTLSTTPMRVIVISD</sequence>
<evidence type="ECO:0000313" key="2">
    <source>
        <dbReference type="EMBL" id="PUZ28604.1"/>
    </source>
</evidence>
<evidence type="ECO:0000313" key="3">
    <source>
        <dbReference type="Proteomes" id="UP000244450"/>
    </source>
</evidence>
<dbReference type="GO" id="GO:0016491">
    <property type="term" value="F:oxidoreductase activity"/>
    <property type="evidence" value="ECO:0007669"/>
    <property type="project" value="InterPro"/>
</dbReference>
<accession>A0A2T7BLP5</accession>
<feature type="domain" description="Thioredoxin" evidence="1">
    <location>
        <begin position="24"/>
        <end position="172"/>
    </location>
</feature>
<dbReference type="InterPro" id="IPR050553">
    <property type="entry name" value="Thioredoxin_ResA/DsbE_sf"/>
</dbReference>
<dbReference type="CDD" id="cd02966">
    <property type="entry name" value="TlpA_like_family"/>
    <property type="match status" value="1"/>
</dbReference>
<dbReference type="PANTHER" id="PTHR42852:SF13">
    <property type="entry name" value="PROTEIN DIPZ"/>
    <property type="match status" value="1"/>
</dbReference>
<proteinExistence type="predicted"/>
<dbReference type="PROSITE" id="PS51352">
    <property type="entry name" value="THIOREDOXIN_2"/>
    <property type="match status" value="1"/>
</dbReference>
<gene>
    <name evidence="2" type="ORF">DCC81_03730</name>
</gene>
<dbReference type="Gene3D" id="3.40.30.10">
    <property type="entry name" value="Glutaredoxin"/>
    <property type="match status" value="1"/>
</dbReference>
<name>A0A2T7BLP5_9BACT</name>
<organism evidence="2 3">
    <name type="scientific">Chitinophaga parva</name>
    <dbReference type="NCBI Taxonomy" id="2169414"/>
    <lineage>
        <taxon>Bacteria</taxon>
        <taxon>Pseudomonadati</taxon>
        <taxon>Bacteroidota</taxon>
        <taxon>Chitinophagia</taxon>
        <taxon>Chitinophagales</taxon>
        <taxon>Chitinophagaceae</taxon>
        <taxon>Chitinophaga</taxon>
    </lineage>
</organism>
<dbReference type="Pfam" id="PF00578">
    <property type="entry name" value="AhpC-TSA"/>
    <property type="match status" value="1"/>
</dbReference>
<evidence type="ECO:0000259" key="1">
    <source>
        <dbReference type="PROSITE" id="PS51352"/>
    </source>
</evidence>
<dbReference type="AlphaFoldDB" id="A0A2T7BLP5"/>
<dbReference type="EMBL" id="QCYK01000001">
    <property type="protein sequence ID" value="PUZ28604.1"/>
    <property type="molecule type" value="Genomic_DNA"/>
</dbReference>